<keyword evidence="2 4" id="KW-0456">Lyase</keyword>
<evidence type="ECO:0000313" key="4">
    <source>
        <dbReference type="EMBL" id="QCL95537.1"/>
    </source>
</evidence>
<accession>A0A4D7YK01</accession>
<dbReference type="EMBL" id="CP039923">
    <property type="protein sequence ID" value="QCL95537.1"/>
    <property type="molecule type" value="Genomic_DNA"/>
</dbReference>
<proteinExistence type="predicted"/>
<reference evidence="4 5" key="1">
    <citation type="submission" date="2019-04" db="EMBL/GenBank/DDBJ databases">
        <title>Complete genome sequence of Agrobacterium tumefaciens CFBP7129.</title>
        <authorList>
            <person name="Haryono M."/>
            <person name="Lin Y.-C."/>
            <person name="Lai E.-M."/>
            <person name="Kuo C.-H."/>
        </authorList>
    </citation>
    <scope>NUCLEOTIDE SEQUENCE [LARGE SCALE GENOMIC DNA]</scope>
    <source>
        <strain evidence="4 5">CFBP7129</strain>
    </source>
</reference>
<dbReference type="Proteomes" id="UP000298649">
    <property type="component" value="Chromosome linear"/>
</dbReference>
<evidence type="ECO:0000313" key="5">
    <source>
        <dbReference type="Proteomes" id="UP000298649"/>
    </source>
</evidence>
<sequence>MAIFSGITGGKISLRRAIVVALGVWFGVTAAATAAPAYDGLFDVAARKAAIAADTSGRLRKQCLAIKADGKWLDLEVVEGFRPTAGYGSDRAGAQFAWAVMVLSGRSLGGDAASTAMLRSLLNTWADRGAFEKTEVGHDAYYALKRVLLPTITAFSIIRDELPEAERSKIQTWLDPLVRRVDQTFNGDVDVNNHRYLADSVLMTWGGIVGDDGLYEKGRSRFLSILDEARANGGLPLETRRGARSLWYMRQSLTSMVVMAEVARGHGENLYVKTSGDASPVKRSIWTIFGYWLNGINDPVLVNAYAAENYIPGPSRDYLHQDTGFLDNRGNGRHYLAFLEALAAVPTENISMQRVIALLQKDAATERPLIDEFVGGNATCFWGK</sequence>
<evidence type="ECO:0000259" key="3">
    <source>
        <dbReference type="Pfam" id="PF05426"/>
    </source>
</evidence>
<dbReference type="AlphaFoldDB" id="A0A4D7YK01"/>
<name>A0A4D7YK01_AGRTU</name>
<dbReference type="GO" id="GO:0016829">
    <property type="term" value="F:lyase activity"/>
    <property type="evidence" value="ECO:0007669"/>
    <property type="project" value="UniProtKB-KW"/>
</dbReference>
<dbReference type="Pfam" id="PF05426">
    <property type="entry name" value="Alginate_lyase"/>
    <property type="match status" value="1"/>
</dbReference>
<dbReference type="InterPro" id="IPR008929">
    <property type="entry name" value="Chondroitin_lyas"/>
</dbReference>
<dbReference type="RefSeq" id="WP_137004480.1">
    <property type="nucleotide sequence ID" value="NZ_CP039923.1"/>
</dbReference>
<feature type="domain" description="Alginate lyase" evidence="3">
    <location>
        <begin position="160"/>
        <end position="275"/>
    </location>
</feature>
<keyword evidence="1" id="KW-0732">Signal</keyword>
<dbReference type="SUPFAM" id="SSF48230">
    <property type="entry name" value="Chondroitin AC/alginate lyase"/>
    <property type="match status" value="1"/>
</dbReference>
<dbReference type="InterPro" id="IPR008397">
    <property type="entry name" value="Alginate_lyase_dom"/>
</dbReference>
<gene>
    <name evidence="4" type="ORF">CFBP7129_14650</name>
</gene>
<protein>
    <submittedName>
        <fullName evidence="4">Alginate lyase</fullName>
    </submittedName>
</protein>
<evidence type="ECO:0000256" key="1">
    <source>
        <dbReference type="ARBA" id="ARBA00022729"/>
    </source>
</evidence>
<organism evidence="4 5">
    <name type="scientific">Agrobacterium tumefaciens</name>
    <dbReference type="NCBI Taxonomy" id="358"/>
    <lineage>
        <taxon>Bacteria</taxon>
        <taxon>Pseudomonadati</taxon>
        <taxon>Pseudomonadota</taxon>
        <taxon>Alphaproteobacteria</taxon>
        <taxon>Hyphomicrobiales</taxon>
        <taxon>Rhizobiaceae</taxon>
        <taxon>Rhizobium/Agrobacterium group</taxon>
        <taxon>Agrobacterium</taxon>
        <taxon>Agrobacterium tumefaciens complex</taxon>
    </lineage>
</organism>
<dbReference type="GO" id="GO:0042597">
    <property type="term" value="C:periplasmic space"/>
    <property type="evidence" value="ECO:0007669"/>
    <property type="project" value="InterPro"/>
</dbReference>
<dbReference type="Gene3D" id="1.50.10.100">
    <property type="entry name" value="Chondroitin AC/alginate lyase"/>
    <property type="match status" value="1"/>
</dbReference>
<evidence type="ECO:0000256" key="2">
    <source>
        <dbReference type="ARBA" id="ARBA00023239"/>
    </source>
</evidence>